<dbReference type="AlphaFoldDB" id="A0A0S4JSZ1"/>
<feature type="region of interest" description="Disordered" evidence="2">
    <location>
        <begin position="1"/>
        <end position="51"/>
    </location>
</feature>
<keyword evidence="1" id="KW-0175">Coiled coil</keyword>
<accession>A0A0S4JSZ1</accession>
<dbReference type="PROSITE" id="PS50192">
    <property type="entry name" value="T_SNARE"/>
    <property type="match status" value="1"/>
</dbReference>
<feature type="region of interest" description="Disordered" evidence="2">
    <location>
        <begin position="248"/>
        <end position="274"/>
    </location>
</feature>
<dbReference type="Proteomes" id="UP000051952">
    <property type="component" value="Unassembled WGS sequence"/>
</dbReference>
<feature type="compositionally biased region" description="Low complexity" evidence="2">
    <location>
        <begin position="320"/>
        <end position="336"/>
    </location>
</feature>
<evidence type="ECO:0000313" key="6">
    <source>
        <dbReference type="Proteomes" id="UP000051952"/>
    </source>
</evidence>
<dbReference type="EMBL" id="CYKH01001951">
    <property type="protein sequence ID" value="CUG91671.1"/>
    <property type="molecule type" value="Genomic_DNA"/>
</dbReference>
<feature type="coiled-coil region" evidence="1">
    <location>
        <begin position="129"/>
        <end position="156"/>
    </location>
</feature>
<dbReference type="OrthoDB" id="272900at2759"/>
<evidence type="ECO:0000313" key="5">
    <source>
        <dbReference type="EMBL" id="CUG91671.1"/>
    </source>
</evidence>
<keyword evidence="3" id="KW-0812">Transmembrane</keyword>
<dbReference type="VEuPathDB" id="TriTrypDB:BSAL_33245"/>
<feature type="transmembrane region" description="Helical" evidence="3">
    <location>
        <begin position="451"/>
        <end position="469"/>
    </location>
</feature>
<feature type="compositionally biased region" description="Low complexity" evidence="2">
    <location>
        <begin position="19"/>
        <end position="49"/>
    </location>
</feature>
<feature type="compositionally biased region" description="Polar residues" evidence="2">
    <location>
        <begin position="256"/>
        <end position="271"/>
    </location>
</feature>
<feature type="domain" description="T-SNARE coiled-coil homology" evidence="4">
    <location>
        <begin position="375"/>
        <end position="437"/>
    </location>
</feature>
<evidence type="ECO:0000256" key="3">
    <source>
        <dbReference type="SAM" id="Phobius"/>
    </source>
</evidence>
<evidence type="ECO:0000259" key="4">
    <source>
        <dbReference type="PROSITE" id="PS50192"/>
    </source>
</evidence>
<keyword evidence="6" id="KW-1185">Reference proteome</keyword>
<sequence length="470" mass="50230">MNRTGDLQTLFEAKREKSSATSTTTSSVASSADAKPSSSSPSAKVQTSAKRAVPSPSQIFLTALASMSSGCRKLQSETDRVIQSTFTTMDEVLIGSTDDLGSQIKEVIHTGVSLATTVGEFLTSVDAAIAVEKEIARKLEERRKEQEATTQLSQQKSASVFGSVQRMAQQTEQWLLRREKPKGGEDAAAAPTSSCLDVLAHCRVGGEVLQAMIVDDKLRLALCEEELELFKKDMFLLGRGGVVSVDPPEDLAHPTASPSPTATRGGTTNNVASSLSSAAATTASKTRSTVTATLTNVSNSLGAAGLLKSAGSGASSIRQAVSSLRSSGGERSSQSGNIDGSSRHRHGQNGGRRRVLHITEEESRELKQESVLLEQQLTESSVKAAKEVEASIRELSHLTNLLNEQALIQSEQLSLVAKNTEETLTNVSKASNELQKPARQSSWMLNPTRQLIAVLWICIMTILVAHFLIR</sequence>
<protein>
    <submittedName>
        <fullName evidence="5">GPI-anchored surface protein, putative</fullName>
    </submittedName>
</protein>
<evidence type="ECO:0000256" key="1">
    <source>
        <dbReference type="SAM" id="Coils"/>
    </source>
</evidence>
<feature type="region of interest" description="Disordered" evidence="2">
    <location>
        <begin position="320"/>
        <end position="354"/>
    </location>
</feature>
<feature type="compositionally biased region" description="Basic residues" evidence="2">
    <location>
        <begin position="343"/>
        <end position="354"/>
    </location>
</feature>
<proteinExistence type="predicted"/>
<organism evidence="5 6">
    <name type="scientific">Bodo saltans</name>
    <name type="common">Flagellated protozoan</name>
    <dbReference type="NCBI Taxonomy" id="75058"/>
    <lineage>
        <taxon>Eukaryota</taxon>
        <taxon>Discoba</taxon>
        <taxon>Euglenozoa</taxon>
        <taxon>Kinetoplastea</taxon>
        <taxon>Metakinetoplastina</taxon>
        <taxon>Eubodonida</taxon>
        <taxon>Bodonidae</taxon>
        <taxon>Bodo</taxon>
    </lineage>
</organism>
<name>A0A0S4JSZ1_BODSA</name>
<keyword evidence="3" id="KW-0472">Membrane</keyword>
<gene>
    <name evidence="5" type="ORF">BSAL_33245</name>
</gene>
<dbReference type="SUPFAM" id="SSF58038">
    <property type="entry name" value="SNARE fusion complex"/>
    <property type="match status" value="1"/>
</dbReference>
<evidence type="ECO:0000256" key="2">
    <source>
        <dbReference type="SAM" id="MobiDB-lite"/>
    </source>
</evidence>
<dbReference type="InterPro" id="IPR000727">
    <property type="entry name" value="T_SNARE_dom"/>
</dbReference>
<keyword evidence="3" id="KW-1133">Transmembrane helix</keyword>
<dbReference type="Gene3D" id="1.20.5.110">
    <property type="match status" value="1"/>
</dbReference>
<reference evidence="6" key="1">
    <citation type="submission" date="2015-09" db="EMBL/GenBank/DDBJ databases">
        <authorList>
            <consortium name="Pathogen Informatics"/>
        </authorList>
    </citation>
    <scope>NUCLEOTIDE SEQUENCE [LARGE SCALE GENOMIC DNA]</scope>
    <source>
        <strain evidence="6">Lake Konstanz</strain>
    </source>
</reference>